<keyword evidence="2" id="KW-1185">Reference proteome</keyword>
<organism evidence="1 2">
    <name type="scientific">Algoriphagus halophilus</name>
    <dbReference type="NCBI Taxonomy" id="226505"/>
    <lineage>
        <taxon>Bacteria</taxon>
        <taxon>Pseudomonadati</taxon>
        <taxon>Bacteroidota</taxon>
        <taxon>Cytophagia</taxon>
        <taxon>Cytophagales</taxon>
        <taxon>Cyclobacteriaceae</taxon>
        <taxon>Algoriphagus</taxon>
    </lineage>
</organism>
<gene>
    <name evidence="1" type="ORF">SAMN05444394_2754</name>
</gene>
<dbReference type="OrthoDB" id="827915at2"/>
<name>A0A1N6FVB4_9BACT</name>
<dbReference type="Proteomes" id="UP000185221">
    <property type="component" value="Unassembled WGS sequence"/>
</dbReference>
<accession>A0A1N6FVB4</accession>
<protein>
    <submittedName>
        <fullName evidence="1">Uncharacterized protein</fullName>
    </submittedName>
</protein>
<dbReference type="AlphaFoldDB" id="A0A1N6FVB4"/>
<evidence type="ECO:0000313" key="1">
    <source>
        <dbReference type="EMBL" id="SIN99172.1"/>
    </source>
</evidence>
<proteinExistence type="predicted"/>
<reference evidence="2" key="1">
    <citation type="submission" date="2016-11" db="EMBL/GenBank/DDBJ databases">
        <authorList>
            <person name="Varghese N."/>
            <person name="Submissions S."/>
        </authorList>
    </citation>
    <scope>NUCLEOTIDE SEQUENCE [LARGE SCALE GENOMIC DNA]</scope>
    <source>
        <strain evidence="2">DSM 15292</strain>
    </source>
</reference>
<sequence length="141" mass="17305">MWKLILILTLFWRVFPFDQKDAVIIVLDDCEKWRIVRNGLGDERNFIYNKELPDYLGVFLSHVNKKDKPELQTRKLTLKEIQDKEFYYSSELNFYDWNDIDQLKNRKVFIVIAEDFCSRNRFVYGYSFTLYEVNIYFQRNE</sequence>
<dbReference type="RefSeq" id="WP_074225557.1">
    <property type="nucleotide sequence ID" value="NZ_CP146486.1"/>
</dbReference>
<dbReference type="EMBL" id="FSRC01000002">
    <property type="protein sequence ID" value="SIN99172.1"/>
    <property type="molecule type" value="Genomic_DNA"/>
</dbReference>
<evidence type="ECO:0000313" key="2">
    <source>
        <dbReference type="Proteomes" id="UP000185221"/>
    </source>
</evidence>